<dbReference type="SUPFAM" id="SSF56235">
    <property type="entry name" value="N-terminal nucleophile aminohydrolases (Ntn hydrolases)"/>
    <property type="match status" value="1"/>
</dbReference>
<dbReference type="AlphaFoldDB" id="A0AAU7JCL3"/>
<dbReference type="PANTHER" id="PTHR43881:SF1">
    <property type="entry name" value="GAMMA-GLUTAMYLTRANSPEPTIDASE (AFU_ORTHOLOGUE AFUA_4G13580)"/>
    <property type="match status" value="1"/>
</dbReference>
<dbReference type="PRINTS" id="PR01210">
    <property type="entry name" value="GGTRANSPTASE"/>
</dbReference>
<dbReference type="EC" id="3.4.19.13" evidence="6"/>
<dbReference type="EMBL" id="CP157484">
    <property type="protein sequence ID" value="XBO38048.1"/>
    <property type="molecule type" value="Genomic_DNA"/>
</dbReference>
<comment type="similarity">
    <text evidence="6">Belongs to the gamma-glutamyltransferase family.</text>
</comment>
<name>A0AAU7JCL3_9HYPH</name>
<comment type="catalytic activity">
    <reaction evidence="2 6">
        <text>glutathione + H2O = L-cysteinylglycine + L-glutamate</text>
        <dbReference type="Rhea" id="RHEA:28807"/>
        <dbReference type="ChEBI" id="CHEBI:15377"/>
        <dbReference type="ChEBI" id="CHEBI:29985"/>
        <dbReference type="ChEBI" id="CHEBI:57925"/>
        <dbReference type="ChEBI" id="CHEBI:61694"/>
        <dbReference type="EC" id="3.4.19.13"/>
    </reaction>
</comment>
<dbReference type="GO" id="GO:0006750">
    <property type="term" value="P:glutathione biosynthetic process"/>
    <property type="evidence" value="ECO:0007669"/>
    <property type="project" value="UniProtKB-KW"/>
</dbReference>
<evidence type="ECO:0000256" key="5">
    <source>
        <dbReference type="PIRSR" id="PIRSR600101-2"/>
    </source>
</evidence>
<organism evidence="7">
    <name type="scientific">Alsobacter sp. KACC 23698</name>
    <dbReference type="NCBI Taxonomy" id="3149229"/>
    <lineage>
        <taxon>Bacteria</taxon>
        <taxon>Pseudomonadati</taxon>
        <taxon>Pseudomonadota</taxon>
        <taxon>Alphaproteobacteria</taxon>
        <taxon>Hyphomicrobiales</taxon>
        <taxon>Alsobacteraceae</taxon>
        <taxon>Alsobacter</taxon>
    </lineage>
</organism>
<dbReference type="NCBIfam" id="TIGR00066">
    <property type="entry name" value="g_glut_trans"/>
    <property type="match status" value="1"/>
</dbReference>
<protein>
    <recommendedName>
        <fullName evidence="6">Glutathione hydrolase proenzyme</fullName>
        <ecNumber evidence="6">2.3.2.2</ecNumber>
        <ecNumber evidence="6">3.4.19.13</ecNumber>
    </recommendedName>
    <component>
        <recommendedName>
            <fullName evidence="6">Glutathione hydrolase large chain</fullName>
        </recommendedName>
    </component>
    <component>
        <recommendedName>
            <fullName evidence="6">Glutathione hydrolase small chain</fullName>
        </recommendedName>
    </component>
</protein>
<dbReference type="GO" id="GO:0103068">
    <property type="term" value="F:leukotriene C4 gamma-glutamyl transferase activity"/>
    <property type="evidence" value="ECO:0007669"/>
    <property type="project" value="UniProtKB-EC"/>
</dbReference>
<feature type="active site" description="Nucleophile" evidence="4">
    <location>
        <position position="352"/>
    </location>
</feature>
<evidence type="ECO:0000256" key="3">
    <source>
        <dbReference type="ARBA" id="ARBA00047417"/>
    </source>
</evidence>
<evidence type="ECO:0000256" key="6">
    <source>
        <dbReference type="RuleBase" id="RU368036"/>
    </source>
</evidence>
<sequence>MRTTRSFTQPGRSLAVGERGMVATSHPAASVAAHDVLRDGGNAVDAAIAGVAVQCVVDPHMTGVGGDCFALYAPKGGAPIALNGSGRAPAAATLDWYAERGVAAIPDETPHAVTVPGAIDAWCRLHADYGSLPLERLFAPAIGYAENGFRITPRVAYDWAKAAEKLARHEEAAIQYLPGGKAPDVGDRRAQPALGATLRAVARHGRAAFYEGAVADEIVATLRAQGGLHTLEDFAAQTSNYVDPIQAAYAGVNVHECPPNGQGLAALVILRIMAGFDLASASLSEADRIHIHAEATKAAYRLRDVIVCDPAVTPVDVDRVLSEPFIARLRDGISLGQARPAEAWDEAIHRDTIYLTVVDRDLNAISFINSLFAAFGSAIYAPKAGVVLQNRGLGFKLTPGHANSIAPRKRPMHTIIPGMVTQGGQAVMPFGVMGGQYQSAGHAHFISRIFDQGLSPQEASDAPRSFSFDGVLTLEDTISPEVARDLEARGHTVAFTSDPTGGCQAIWIDRQKGALYGATDHRKDGLALGL</sequence>
<accession>A0AAU7JCL3</accession>
<reference evidence="7" key="1">
    <citation type="submission" date="2024-05" db="EMBL/GenBank/DDBJ databases">
        <authorList>
            <person name="Kim S."/>
            <person name="Heo J."/>
            <person name="Choi H."/>
            <person name="Choi Y."/>
            <person name="Kwon S.-W."/>
            <person name="Kim Y."/>
        </authorList>
    </citation>
    <scope>NUCLEOTIDE SEQUENCE</scope>
    <source>
        <strain evidence="7">KACC 23698</strain>
    </source>
</reference>
<comment type="catalytic activity">
    <reaction evidence="3 6">
        <text>an N-terminal (5-L-glutamyl)-[peptide] + an alpha-amino acid = 5-L-glutamyl amino acid + an N-terminal L-alpha-aminoacyl-[peptide]</text>
        <dbReference type="Rhea" id="RHEA:23904"/>
        <dbReference type="Rhea" id="RHEA-COMP:9780"/>
        <dbReference type="Rhea" id="RHEA-COMP:9795"/>
        <dbReference type="ChEBI" id="CHEBI:77644"/>
        <dbReference type="ChEBI" id="CHEBI:78597"/>
        <dbReference type="ChEBI" id="CHEBI:78599"/>
        <dbReference type="ChEBI" id="CHEBI:78608"/>
        <dbReference type="EC" id="2.3.2.2"/>
    </reaction>
</comment>
<keyword evidence="6" id="KW-0378">Hydrolase</keyword>
<gene>
    <name evidence="7" type="primary">ggt</name>
    <name evidence="7" type="ORF">ABEG18_20375</name>
</gene>
<evidence type="ECO:0000313" key="7">
    <source>
        <dbReference type="EMBL" id="XBO38048.1"/>
    </source>
</evidence>
<dbReference type="GO" id="GO:0006751">
    <property type="term" value="P:glutathione catabolic process"/>
    <property type="evidence" value="ECO:0007669"/>
    <property type="project" value="UniProtKB-UniRule"/>
</dbReference>
<dbReference type="InterPro" id="IPR000101">
    <property type="entry name" value="GGT_peptidase"/>
</dbReference>
<dbReference type="InterPro" id="IPR043137">
    <property type="entry name" value="GGT_ssub_C"/>
</dbReference>
<dbReference type="Gene3D" id="3.60.20.40">
    <property type="match status" value="1"/>
</dbReference>
<dbReference type="EC" id="2.3.2.2" evidence="6"/>
<dbReference type="PANTHER" id="PTHR43881">
    <property type="entry name" value="GAMMA-GLUTAMYLTRANSPEPTIDASE (AFU_ORTHOLOGUE AFUA_4G13580)"/>
    <property type="match status" value="1"/>
</dbReference>
<feature type="binding site" evidence="5">
    <location>
        <position position="435"/>
    </location>
    <ligand>
        <name>L-glutamate</name>
        <dbReference type="ChEBI" id="CHEBI:29985"/>
    </ligand>
</feature>
<dbReference type="Gene3D" id="1.10.246.130">
    <property type="match status" value="1"/>
</dbReference>
<keyword evidence="6 7" id="KW-0012">Acyltransferase</keyword>
<dbReference type="Pfam" id="PF01019">
    <property type="entry name" value="G_glu_transpept"/>
    <property type="match status" value="1"/>
</dbReference>
<keyword evidence="6" id="KW-0865">Zymogen</keyword>
<comment type="catalytic activity">
    <reaction evidence="1 6">
        <text>an S-substituted glutathione + H2O = an S-substituted L-cysteinylglycine + L-glutamate</text>
        <dbReference type="Rhea" id="RHEA:59468"/>
        <dbReference type="ChEBI" id="CHEBI:15377"/>
        <dbReference type="ChEBI" id="CHEBI:29985"/>
        <dbReference type="ChEBI" id="CHEBI:90779"/>
        <dbReference type="ChEBI" id="CHEBI:143103"/>
        <dbReference type="EC" id="3.4.19.13"/>
    </reaction>
</comment>
<dbReference type="GO" id="GO:0036374">
    <property type="term" value="F:glutathione hydrolase activity"/>
    <property type="evidence" value="ECO:0007669"/>
    <property type="project" value="UniProtKB-UniRule"/>
</dbReference>
<dbReference type="InterPro" id="IPR043138">
    <property type="entry name" value="GGT_lsub"/>
</dbReference>
<proteinExistence type="inferred from homology"/>
<evidence type="ECO:0000256" key="1">
    <source>
        <dbReference type="ARBA" id="ARBA00001049"/>
    </source>
</evidence>
<dbReference type="InterPro" id="IPR029055">
    <property type="entry name" value="Ntn_hydrolases_N"/>
</dbReference>
<comment type="pathway">
    <text evidence="6">Sulfur metabolism; glutathione metabolism.</text>
</comment>
<keyword evidence="6" id="KW-0317">Glutathione biosynthesis</keyword>
<comment type="subunit">
    <text evidence="6">This enzyme consists of two polypeptide chains, which are synthesized in precursor form from a single polypeptide.</text>
</comment>
<dbReference type="RefSeq" id="WP_406854882.1">
    <property type="nucleotide sequence ID" value="NZ_CP157484.1"/>
</dbReference>
<evidence type="ECO:0000256" key="4">
    <source>
        <dbReference type="PIRSR" id="PIRSR600101-1"/>
    </source>
</evidence>
<comment type="PTM">
    <text evidence="6">Cleaved by autocatalysis into a large and a small subunit.</text>
</comment>
<keyword evidence="6 7" id="KW-0808">Transferase</keyword>
<dbReference type="InterPro" id="IPR052896">
    <property type="entry name" value="GGT-like_enzyme"/>
</dbReference>
<evidence type="ECO:0000256" key="2">
    <source>
        <dbReference type="ARBA" id="ARBA00001089"/>
    </source>
</evidence>